<proteinExistence type="predicted"/>
<dbReference type="EMBL" id="SNRW01036799">
    <property type="protein sequence ID" value="KAA6354159.1"/>
    <property type="molecule type" value="Genomic_DNA"/>
</dbReference>
<accession>A0A5J4T7C4</accession>
<evidence type="ECO:0000313" key="2">
    <source>
        <dbReference type="Proteomes" id="UP000324800"/>
    </source>
</evidence>
<dbReference type="AlphaFoldDB" id="A0A5J4T7C4"/>
<organism evidence="1 2">
    <name type="scientific">Streblomastix strix</name>
    <dbReference type="NCBI Taxonomy" id="222440"/>
    <lineage>
        <taxon>Eukaryota</taxon>
        <taxon>Metamonada</taxon>
        <taxon>Preaxostyla</taxon>
        <taxon>Oxymonadida</taxon>
        <taxon>Streblomastigidae</taxon>
        <taxon>Streblomastix</taxon>
    </lineage>
</organism>
<comment type="caution">
    <text evidence="1">The sequence shown here is derived from an EMBL/GenBank/DDBJ whole genome shotgun (WGS) entry which is preliminary data.</text>
</comment>
<reference evidence="1 2" key="1">
    <citation type="submission" date="2019-03" db="EMBL/GenBank/DDBJ databases">
        <title>Single cell metagenomics reveals metabolic interactions within the superorganism composed of flagellate Streblomastix strix and complex community of Bacteroidetes bacteria on its surface.</title>
        <authorList>
            <person name="Treitli S.C."/>
            <person name="Kolisko M."/>
            <person name="Husnik F."/>
            <person name="Keeling P."/>
            <person name="Hampl V."/>
        </authorList>
    </citation>
    <scope>NUCLEOTIDE SEQUENCE [LARGE SCALE GENOMIC DNA]</scope>
    <source>
        <strain evidence="1">ST1C</strain>
    </source>
</reference>
<feature type="non-terminal residue" evidence="1">
    <location>
        <position position="314"/>
    </location>
</feature>
<protein>
    <submittedName>
        <fullName evidence="1">Uncharacterized protein</fullName>
    </submittedName>
</protein>
<name>A0A5J4T7C4_9EUKA</name>
<gene>
    <name evidence="1" type="ORF">EZS28_050314</name>
</gene>
<dbReference type="Proteomes" id="UP000324800">
    <property type="component" value="Unassembled WGS sequence"/>
</dbReference>
<sequence length="314" mass="35555">MNILLPPLVALLSYEYLAPLKSKFLPYQHSGYLSIDSSSFSDINRTTSKYNGSVIDVDLTPSSGGIWINTTQLSDPNALQETTSFSQCSVQRSESPITHGGAIYIRVHSGAENKFCLFIDADDLMLTVPENTSEKIGYRLDQYQSNEESNLENLQGYDRKDNGTGADAFPIPMFYLYTHVAYCVHNVDNPIAPYISPYDIKYGHDDAACGHYRWPCYSIHYAKDVSYRRHVTNHSLGLDADHRWNVRKVGIMTGYTMNISYSNWFNGSIFEIQNSYPPLGLYGGTYLNSEFKISSGQYFNIDNTQNSDKSFEMR</sequence>
<evidence type="ECO:0000313" key="1">
    <source>
        <dbReference type="EMBL" id="KAA6354159.1"/>
    </source>
</evidence>